<name>A0A137PI33_CONC2</name>
<evidence type="ECO:0000313" key="1">
    <source>
        <dbReference type="EMBL" id="KXN74658.1"/>
    </source>
</evidence>
<protein>
    <submittedName>
        <fullName evidence="1">Uncharacterized protein</fullName>
    </submittedName>
</protein>
<organism evidence="1 2">
    <name type="scientific">Conidiobolus coronatus (strain ATCC 28846 / CBS 209.66 / NRRL 28638)</name>
    <name type="common">Delacroixia coronata</name>
    <dbReference type="NCBI Taxonomy" id="796925"/>
    <lineage>
        <taxon>Eukaryota</taxon>
        <taxon>Fungi</taxon>
        <taxon>Fungi incertae sedis</taxon>
        <taxon>Zoopagomycota</taxon>
        <taxon>Entomophthoromycotina</taxon>
        <taxon>Entomophthoromycetes</taxon>
        <taxon>Entomophthorales</taxon>
        <taxon>Ancylistaceae</taxon>
        <taxon>Conidiobolus</taxon>
    </lineage>
</organism>
<gene>
    <name evidence="1" type="ORF">CONCODRAFT_137099</name>
</gene>
<sequence length="53" mass="6104">MLVDIVILYLEISDHSNIGYATKQFFFSLKAVNEYFCISKLREILIATCMIQG</sequence>
<dbReference type="EMBL" id="KQ964421">
    <property type="protein sequence ID" value="KXN74658.1"/>
    <property type="molecule type" value="Genomic_DNA"/>
</dbReference>
<dbReference type="Proteomes" id="UP000070444">
    <property type="component" value="Unassembled WGS sequence"/>
</dbReference>
<reference evidence="1 2" key="1">
    <citation type="journal article" date="2015" name="Genome Biol. Evol.">
        <title>Phylogenomic analyses indicate that early fungi evolved digesting cell walls of algal ancestors of land plants.</title>
        <authorList>
            <person name="Chang Y."/>
            <person name="Wang S."/>
            <person name="Sekimoto S."/>
            <person name="Aerts A.L."/>
            <person name="Choi C."/>
            <person name="Clum A."/>
            <person name="LaButti K.M."/>
            <person name="Lindquist E.A."/>
            <person name="Yee Ngan C."/>
            <person name="Ohm R.A."/>
            <person name="Salamov A.A."/>
            <person name="Grigoriev I.V."/>
            <person name="Spatafora J.W."/>
            <person name="Berbee M.L."/>
        </authorList>
    </citation>
    <scope>NUCLEOTIDE SEQUENCE [LARGE SCALE GENOMIC DNA]</scope>
    <source>
        <strain evidence="1 2">NRRL 28638</strain>
    </source>
</reference>
<accession>A0A137PI33</accession>
<evidence type="ECO:0000313" key="2">
    <source>
        <dbReference type="Proteomes" id="UP000070444"/>
    </source>
</evidence>
<proteinExistence type="predicted"/>
<dbReference type="AlphaFoldDB" id="A0A137PI33"/>
<keyword evidence="2" id="KW-1185">Reference proteome</keyword>